<gene>
    <name evidence="3" type="primary">LOC104746517</name>
</gene>
<proteinExistence type="predicted"/>
<reference evidence="3" key="2">
    <citation type="submission" date="2025-08" db="UniProtKB">
        <authorList>
            <consortium name="RefSeq"/>
        </authorList>
    </citation>
    <scope>IDENTIFICATION</scope>
    <source>
        <tissue evidence="3">Leaf</tissue>
    </source>
</reference>
<protein>
    <submittedName>
        <fullName evidence="3">Uncharacterized protein LOC104746517</fullName>
    </submittedName>
</protein>
<dbReference type="Proteomes" id="UP000694864">
    <property type="component" value="Chromosome 15"/>
</dbReference>
<evidence type="ECO:0000259" key="1">
    <source>
        <dbReference type="Pfam" id="PF22936"/>
    </source>
</evidence>
<sequence>MKGDLSAARKPTQEKIIDEAWLEMVETILIKEEGLEYVLKHGVPPDPSKNPELEATITREEVSQWRERVREDMRALQFLQFALPESLFRKTIWAPSAKILWDYLYEVAVHRVAESVGDFTFGEDTWRISSSNSNHMTPYAKFFTTYESRLSRVEFTSGGCTLSKGVGDVTFMTKDGEKTIKNVLYVPEIKGNALSVSQMARNGFKVEMDGERCTIWDRTTGKVFGDTTREERGFCLRLVASSAKDHVAEHFVDRTKQAKVKFTSGDGTTTTYVAEGIGNVTFLTKEGAQTIENVLYIPGIKGNALSVSQLKNSGFGVAFDEEKTRCTIWNQTTYWEEFW</sequence>
<name>A0ABM1R0Y5_CAMSA</name>
<dbReference type="Pfam" id="PF22936">
    <property type="entry name" value="Pol_BBD"/>
    <property type="match status" value="2"/>
</dbReference>
<dbReference type="PANTHER" id="PTHR46410">
    <property type="entry name" value="AT-RICH INTERACTIVE DOMAIN-CONTAINING PROTEIN 2"/>
    <property type="match status" value="1"/>
</dbReference>
<evidence type="ECO:0000313" key="2">
    <source>
        <dbReference type="Proteomes" id="UP000694864"/>
    </source>
</evidence>
<accession>A0ABM1R0Y5</accession>
<organism evidence="2 3">
    <name type="scientific">Camelina sativa</name>
    <name type="common">False flax</name>
    <name type="synonym">Myagrum sativum</name>
    <dbReference type="NCBI Taxonomy" id="90675"/>
    <lineage>
        <taxon>Eukaryota</taxon>
        <taxon>Viridiplantae</taxon>
        <taxon>Streptophyta</taxon>
        <taxon>Embryophyta</taxon>
        <taxon>Tracheophyta</taxon>
        <taxon>Spermatophyta</taxon>
        <taxon>Magnoliopsida</taxon>
        <taxon>eudicotyledons</taxon>
        <taxon>Gunneridae</taxon>
        <taxon>Pentapetalae</taxon>
        <taxon>rosids</taxon>
        <taxon>malvids</taxon>
        <taxon>Brassicales</taxon>
        <taxon>Brassicaceae</taxon>
        <taxon>Camelineae</taxon>
        <taxon>Camelina</taxon>
    </lineage>
</organism>
<keyword evidence="2" id="KW-1185">Reference proteome</keyword>
<reference evidence="2" key="1">
    <citation type="journal article" date="2014" name="Nat. Commun.">
        <title>The emerging biofuel crop Camelina sativa retains a highly undifferentiated hexaploid genome structure.</title>
        <authorList>
            <person name="Kagale S."/>
            <person name="Koh C."/>
            <person name="Nixon J."/>
            <person name="Bollina V."/>
            <person name="Clarke W.E."/>
            <person name="Tuteja R."/>
            <person name="Spillane C."/>
            <person name="Robinson S.J."/>
            <person name="Links M.G."/>
            <person name="Clarke C."/>
            <person name="Higgins E.E."/>
            <person name="Huebert T."/>
            <person name="Sharpe A.G."/>
            <person name="Parkin I.A."/>
        </authorList>
    </citation>
    <scope>NUCLEOTIDE SEQUENCE [LARGE SCALE GENOMIC DNA]</scope>
    <source>
        <strain evidence="2">cv. DH55</strain>
    </source>
</reference>
<dbReference type="PANTHER" id="PTHR46410:SF26">
    <property type="entry name" value="BULB-TYPE LECTIN DOMAIN-CONTAINING PROTEIN-RELATED"/>
    <property type="match status" value="1"/>
</dbReference>
<dbReference type="InterPro" id="IPR054722">
    <property type="entry name" value="PolX-like_BBD"/>
</dbReference>
<dbReference type="RefSeq" id="XP_019092673.1">
    <property type="nucleotide sequence ID" value="XM_019237128.1"/>
</dbReference>
<feature type="domain" description="Retrovirus-related Pol polyprotein from transposon TNT 1-94-like beta-barrel" evidence="1">
    <location>
        <begin position="249"/>
        <end position="315"/>
    </location>
</feature>
<evidence type="ECO:0000313" key="3">
    <source>
        <dbReference type="RefSeq" id="XP_019092673.1"/>
    </source>
</evidence>
<feature type="domain" description="Retrovirus-related Pol polyprotein from transposon TNT 1-94-like beta-barrel" evidence="1">
    <location>
        <begin position="126"/>
        <end position="204"/>
    </location>
</feature>
<dbReference type="GeneID" id="104746517"/>